<evidence type="ECO:0000313" key="4">
    <source>
        <dbReference type="Proteomes" id="UP000535511"/>
    </source>
</evidence>
<keyword evidence="2" id="KW-0812">Transmembrane</keyword>
<proteinExistence type="predicted"/>
<keyword evidence="4" id="KW-1185">Reference proteome</keyword>
<evidence type="ECO:0000256" key="2">
    <source>
        <dbReference type="SAM" id="Phobius"/>
    </source>
</evidence>
<feature type="region of interest" description="Disordered" evidence="1">
    <location>
        <begin position="281"/>
        <end position="334"/>
    </location>
</feature>
<dbReference type="AlphaFoldDB" id="A0A7Y9JBZ1"/>
<accession>A0A7Y9JBZ1</accession>
<evidence type="ECO:0000256" key="1">
    <source>
        <dbReference type="SAM" id="MobiDB-lite"/>
    </source>
</evidence>
<name>A0A7Y9JBZ1_9ACTN</name>
<evidence type="ECO:0000313" key="3">
    <source>
        <dbReference type="EMBL" id="NYD42863.1"/>
    </source>
</evidence>
<comment type="caution">
    <text evidence="3">The sequence shown here is derived from an EMBL/GenBank/DDBJ whole genome shotgun (WGS) entry which is preliminary data.</text>
</comment>
<feature type="compositionally biased region" description="Low complexity" evidence="1">
    <location>
        <begin position="306"/>
        <end position="321"/>
    </location>
</feature>
<organism evidence="3 4">
    <name type="scientific">Nocardioides panaciterrulae</name>
    <dbReference type="NCBI Taxonomy" id="661492"/>
    <lineage>
        <taxon>Bacteria</taxon>
        <taxon>Bacillati</taxon>
        <taxon>Actinomycetota</taxon>
        <taxon>Actinomycetes</taxon>
        <taxon>Propionibacteriales</taxon>
        <taxon>Nocardioidaceae</taxon>
        <taxon>Nocardioides</taxon>
    </lineage>
</organism>
<feature type="compositionally biased region" description="Basic residues" evidence="1">
    <location>
        <begin position="133"/>
        <end position="143"/>
    </location>
</feature>
<feature type="compositionally biased region" description="Acidic residues" evidence="1">
    <location>
        <begin position="104"/>
        <end position="117"/>
    </location>
</feature>
<feature type="transmembrane region" description="Helical" evidence="2">
    <location>
        <begin position="6"/>
        <end position="23"/>
    </location>
</feature>
<feature type="region of interest" description="Disordered" evidence="1">
    <location>
        <begin position="30"/>
        <end position="195"/>
    </location>
</feature>
<reference evidence="3 4" key="1">
    <citation type="submission" date="2020-07" db="EMBL/GenBank/DDBJ databases">
        <title>Sequencing the genomes of 1000 actinobacteria strains.</title>
        <authorList>
            <person name="Klenk H.-P."/>
        </authorList>
    </citation>
    <scope>NUCLEOTIDE SEQUENCE [LARGE SCALE GENOMIC DNA]</scope>
    <source>
        <strain evidence="3 4">DSM 21350</strain>
    </source>
</reference>
<dbReference type="EMBL" id="JACCBG010000001">
    <property type="protein sequence ID" value="NYD42863.1"/>
    <property type="molecule type" value="Genomic_DNA"/>
</dbReference>
<dbReference type="Proteomes" id="UP000535511">
    <property type="component" value="Unassembled WGS sequence"/>
</dbReference>
<sequence>MTTTTQAGLVLALLAMLVLLLGLSRRQRRLRAEAAQGEGYGESAVPADPRDEQQDAQQDQHDEPEQHEPARAATSDESATAVLAAVPAAADEPVAEEPVATADAQDDLDERLEEDSIAEPPAEVPSEAAAPAQRRRGLFRRRKAVPEPDFGDLPPLVVAQEADDQPADEASPEAVEATADEPADAEVREGETREQAELRTLREQLRALEQVVQEQASEPPTAALARVEQAAAEQSAAYLRQVSMVVQGLAAHVPHEEHPQRTLARVAAAVERLGVPNTMRRPVLPVTTQPPTRRAPSHRREVPELEGPASGAPESGAATEGQVPEAPAAYEPDTVVDVFSNLDIAGEEYHRTPPSAAPTTWAAEPVVDETVSLDEAPLTHALLTEDPPVEQAHGAVGFDQSSAAAELSGGLPGGLDDLVIPPPLDEPELVLPVPPPAVIALDSRRRGRRRSST</sequence>
<protein>
    <submittedName>
        <fullName evidence="3">Uncharacterized protein</fullName>
    </submittedName>
</protein>
<keyword evidence="2" id="KW-1133">Transmembrane helix</keyword>
<keyword evidence="2" id="KW-0472">Membrane</keyword>
<feature type="compositionally biased region" description="Basic and acidic residues" evidence="1">
    <location>
        <begin position="185"/>
        <end position="195"/>
    </location>
</feature>
<feature type="compositionally biased region" description="Low complexity" evidence="1">
    <location>
        <begin position="79"/>
        <end position="103"/>
    </location>
</feature>
<feature type="compositionally biased region" description="Low complexity" evidence="1">
    <location>
        <begin position="118"/>
        <end position="132"/>
    </location>
</feature>
<feature type="compositionally biased region" description="Acidic residues" evidence="1">
    <location>
        <begin position="161"/>
        <end position="171"/>
    </location>
</feature>
<feature type="compositionally biased region" description="Basic and acidic residues" evidence="1">
    <location>
        <begin position="48"/>
        <end position="70"/>
    </location>
</feature>
<dbReference type="RefSeq" id="WP_179664446.1">
    <property type="nucleotide sequence ID" value="NZ_JACCBG010000001.1"/>
</dbReference>
<gene>
    <name evidence="3" type="ORF">BJZ21_002946</name>
</gene>